<protein>
    <recommendedName>
        <fullName evidence="5">FAD-binding domain-containing protein</fullName>
    </recommendedName>
</protein>
<comment type="caution">
    <text evidence="6">The sequence shown here is derived from an EMBL/GenBank/DDBJ whole genome shotgun (WGS) entry which is preliminary data.</text>
</comment>
<dbReference type="SUPFAM" id="SSF51905">
    <property type="entry name" value="FAD/NAD(P)-binding domain"/>
    <property type="match status" value="1"/>
</dbReference>
<dbReference type="AlphaFoldDB" id="A0AAD7X8U9"/>
<dbReference type="Pfam" id="PF01494">
    <property type="entry name" value="FAD_binding_3"/>
    <property type="match status" value="1"/>
</dbReference>
<feature type="domain" description="FAD-binding" evidence="5">
    <location>
        <begin position="9"/>
        <end position="177"/>
    </location>
</feature>
<evidence type="ECO:0000313" key="7">
    <source>
        <dbReference type="Proteomes" id="UP001215151"/>
    </source>
</evidence>
<evidence type="ECO:0000256" key="4">
    <source>
        <dbReference type="ARBA" id="ARBA00023033"/>
    </source>
</evidence>
<keyword evidence="1" id="KW-0285">Flavoprotein</keyword>
<dbReference type="InterPro" id="IPR036188">
    <property type="entry name" value="FAD/NAD-bd_sf"/>
</dbReference>
<dbReference type="PANTHER" id="PTHR46972">
    <property type="entry name" value="MONOOXYGENASE ASQM-RELATED"/>
    <property type="match status" value="1"/>
</dbReference>
<dbReference type="PRINTS" id="PR00420">
    <property type="entry name" value="RNGMNOXGNASE"/>
</dbReference>
<organism evidence="6 7">
    <name type="scientific">Trametes cubensis</name>
    <dbReference type="NCBI Taxonomy" id="1111947"/>
    <lineage>
        <taxon>Eukaryota</taxon>
        <taxon>Fungi</taxon>
        <taxon>Dikarya</taxon>
        <taxon>Basidiomycota</taxon>
        <taxon>Agaricomycotina</taxon>
        <taxon>Agaricomycetes</taxon>
        <taxon>Polyporales</taxon>
        <taxon>Polyporaceae</taxon>
        <taxon>Trametes</taxon>
    </lineage>
</organism>
<sequence>MSASPTPRIAIIGGGPSGLVLLVTLIKRGIPATLYEREASKDSRAHMGGMLDLIWESGQRAFRDNGLEDEFIKHSRTEAEELRIAGKDGVPLFEVKKDDPTSKDLKNSRPEIDRRLIREILLNAVPEDSVKWGHAFVSARPLGEGQHEITFSNGVVTVADLIVGTDGAFSRVRSLVSPAVPLYLGINGAEVSLPEELVASTENRDISDAVGPGTLFAAEASKAFVAQRNGSGRIRAVCFTPRHSRLDSSIRPKRGEACSPRHLSRLGAVDAQVHRAG</sequence>
<proteinExistence type="predicted"/>
<gene>
    <name evidence="6" type="ORF">ONZ51_g8132</name>
</gene>
<keyword evidence="4" id="KW-0503">Monooxygenase</keyword>
<dbReference type="GO" id="GO:0071949">
    <property type="term" value="F:FAD binding"/>
    <property type="evidence" value="ECO:0007669"/>
    <property type="project" value="InterPro"/>
</dbReference>
<reference evidence="6" key="1">
    <citation type="submission" date="2022-11" db="EMBL/GenBank/DDBJ databases">
        <title>Genome Sequence of Cubamyces cubensis.</title>
        <authorList>
            <person name="Buettner E."/>
        </authorList>
    </citation>
    <scope>NUCLEOTIDE SEQUENCE</scope>
    <source>
        <strain evidence="6">MPL-01</strain>
    </source>
</reference>
<evidence type="ECO:0000256" key="2">
    <source>
        <dbReference type="ARBA" id="ARBA00022827"/>
    </source>
</evidence>
<dbReference type="PANTHER" id="PTHR46972:SF1">
    <property type="entry name" value="FAD DEPENDENT OXIDOREDUCTASE DOMAIN-CONTAINING PROTEIN"/>
    <property type="match status" value="1"/>
</dbReference>
<keyword evidence="2" id="KW-0274">FAD</keyword>
<dbReference type="EMBL" id="JAPEVG010000238">
    <property type="protein sequence ID" value="KAJ8473012.1"/>
    <property type="molecule type" value="Genomic_DNA"/>
</dbReference>
<name>A0AAD7X8U9_9APHY</name>
<evidence type="ECO:0000256" key="3">
    <source>
        <dbReference type="ARBA" id="ARBA00023002"/>
    </source>
</evidence>
<keyword evidence="7" id="KW-1185">Reference proteome</keyword>
<accession>A0AAD7X8U9</accession>
<dbReference type="GO" id="GO:0004497">
    <property type="term" value="F:monooxygenase activity"/>
    <property type="evidence" value="ECO:0007669"/>
    <property type="project" value="UniProtKB-KW"/>
</dbReference>
<dbReference type="Gene3D" id="3.50.50.60">
    <property type="entry name" value="FAD/NAD(P)-binding domain"/>
    <property type="match status" value="1"/>
</dbReference>
<keyword evidence="3" id="KW-0560">Oxidoreductase</keyword>
<evidence type="ECO:0000256" key="1">
    <source>
        <dbReference type="ARBA" id="ARBA00022630"/>
    </source>
</evidence>
<evidence type="ECO:0000259" key="5">
    <source>
        <dbReference type="Pfam" id="PF01494"/>
    </source>
</evidence>
<dbReference type="InterPro" id="IPR002938">
    <property type="entry name" value="FAD-bd"/>
</dbReference>
<dbReference type="Proteomes" id="UP001215151">
    <property type="component" value="Unassembled WGS sequence"/>
</dbReference>
<evidence type="ECO:0000313" key="6">
    <source>
        <dbReference type="EMBL" id="KAJ8473012.1"/>
    </source>
</evidence>